<evidence type="ECO:0000313" key="2">
    <source>
        <dbReference type="EMBL" id="ODP26138.1"/>
    </source>
</evidence>
<protein>
    <submittedName>
        <fullName evidence="2">Uncharacterized protein</fullName>
    </submittedName>
</protein>
<reference evidence="2 3" key="1">
    <citation type="submission" date="2016-08" db="EMBL/GenBank/DDBJ databases">
        <title>Genome sequencing of Paenibacillus sp. TI45-13ar, isolated from Korean traditional nuruk.</title>
        <authorList>
            <person name="Kim S.-J."/>
        </authorList>
    </citation>
    <scope>NUCLEOTIDE SEQUENCE [LARGE SCALE GENOMIC DNA]</scope>
    <source>
        <strain evidence="2 3">TI45-13ar</strain>
    </source>
</reference>
<dbReference type="Proteomes" id="UP000094578">
    <property type="component" value="Unassembled WGS sequence"/>
</dbReference>
<keyword evidence="3" id="KW-1185">Reference proteome</keyword>
<organism evidence="2 3">
    <name type="scientific">Paenibacillus nuruki</name>
    <dbReference type="NCBI Taxonomy" id="1886670"/>
    <lineage>
        <taxon>Bacteria</taxon>
        <taxon>Bacillati</taxon>
        <taxon>Bacillota</taxon>
        <taxon>Bacilli</taxon>
        <taxon>Bacillales</taxon>
        <taxon>Paenibacillaceae</taxon>
        <taxon>Paenibacillus</taxon>
    </lineage>
</organism>
<feature type="transmembrane region" description="Helical" evidence="1">
    <location>
        <begin position="397"/>
        <end position="416"/>
    </location>
</feature>
<accession>A0A1E3KX63</accession>
<feature type="transmembrane region" description="Helical" evidence="1">
    <location>
        <begin position="324"/>
        <end position="342"/>
    </location>
</feature>
<keyword evidence="1" id="KW-1133">Transmembrane helix</keyword>
<gene>
    <name evidence="2" type="ORF">PTI45_04595</name>
</gene>
<sequence>MKKWIEMYRYDLVAVLIMLAAILLFLLPIYSSGQIVFSDIAFGATSHRYLEEIAGVWNERWSTSTLFNAPRILYILPFYLLSLAFGESGPVLLKSFITGLLFISAFSMYAFAKRLVSVYYSPSFTKTRIFAIVIGALFYALNPWVVFRIQHIYLLCGYSLFPLVLRFFFSSFDPKFQKQQIYHYNLHKLYQRNWIDLFMLAAVFTVSAAAIHYFFFGMIYLAFFTGLLLIKLTWTYKQNGWGFLKLLYLNFARKWLIFGCFFGLLSFYWLSLYMGSILMDAQASQHNINVVDTLSLFSRNSTLKNVAYLLSYWWPMFPLSSLPLIFYIGGGFLLLLIGYAMVTRSHKNPIILIFTLLTLFFLIAATGTTFPSIAGFFVILVTKTPVIGSVFRDPNKFIGLIALNFGVLLTFGIIQLIEWFGSSRLQRIFKHTAFVAVVVCLAIYVTPLRTQFVEGYYKPVTVPAEYAEMANKLTDPDRYDSKALYFPIADNMIQGFNGVATPYWNKGETSMQKATGDFQVYSSPKNTIFHHEGNDPSITYYMNFLQYMLDNGLSSKMGSLFSTFGINQLVYHNEYEGQEKRQQFQLSMLEDQAGLKRTYQNSIFSIFQLDQAPEYMNILPAKVITPYGYSRLESYSHQPGFNFNQFGVLFSTLNPKLDTIQTVNKGDYVEASSYNDLFLSQLPEEDYLLPFDAIEDGNAFLKWSKTFASTNDWLWYLSSQNIKNFSFDMEMDAGIAVTFASEKLDVQPYQMSKLEGRTVVDFDSLLRTEKFFTPDNPQMFSVQANPLDELNDVPTLHGEIIKGDANNIWQVAKSGMIEAKENNPYQFNITASGRGTNKMHVKMRFYDEHMDELGVSYVVAPSEENNFNGVNFYGEYVSPPGSKWMRIDLLTQQRPEQKNYWWIHDIQLLDLGQYRKPNTFTMHKKLDQEQTAHVYARIFMNKQGGKLVFGMPDKQVNINTQHEGSNQFEWIDLGEHHFPAGDSAITVNNIKGFNAINLLAVVPTDRADQLSFPVEQAVKRGKLFFTLEAENDFAGQGNTQTERAFPLLSMGKGISYQQGTLQKKVDILKTAEYSTSILANIPSGYQGSLTMKWINQQTGEVISRKIASDQVYTRSTDPDTIKNTVIETLLDQDGFAKQKLSIPHLLRNYGRIEWNHLLLTKGTYQLKLVLDSQVPSLTNEQDLHLMKADEVKVLPSEENNESLLQNTSAECMTDIQPGQTRKVISKNGITIQYAPSYSCDWNIYASQKMKAEPLEEYSVTLDAVSQQIKQRHMKLVFLNANSQILQTTYINEVEEEDKNKWNHYDQIIKAPAETAMMQFQVLAHADQKVKGSFQMKNYSIIPYKAMIMVDQFMLFEGEDINQFFTVPTLKATVQATRENSMERSFILSNPAHDQVLIRETESPNPLWEFRLNGETQRARLAVNGVTTGFITEGNGSGTVVIILASAYRIGWILFAIGIVAGIACILPYQRWKKRRQRR</sequence>
<evidence type="ECO:0000313" key="3">
    <source>
        <dbReference type="Proteomes" id="UP000094578"/>
    </source>
</evidence>
<keyword evidence="1" id="KW-0472">Membrane</keyword>
<feature type="transmembrane region" description="Helical" evidence="1">
    <location>
        <begin position="91"/>
        <end position="109"/>
    </location>
</feature>
<dbReference type="PATRIC" id="fig|1886670.3.peg.4617"/>
<feature type="transmembrane region" description="Helical" evidence="1">
    <location>
        <begin position="428"/>
        <end position="445"/>
    </location>
</feature>
<feature type="transmembrane region" description="Helical" evidence="1">
    <location>
        <begin position="1449"/>
        <end position="1468"/>
    </location>
</feature>
<feature type="transmembrane region" description="Helical" evidence="1">
    <location>
        <begin position="12"/>
        <end position="30"/>
    </location>
</feature>
<feature type="transmembrane region" description="Helical" evidence="1">
    <location>
        <begin position="255"/>
        <end position="274"/>
    </location>
</feature>
<keyword evidence="1" id="KW-0812">Transmembrane</keyword>
<feature type="transmembrane region" description="Helical" evidence="1">
    <location>
        <begin position="349"/>
        <end position="377"/>
    </location>
</feature>
<proteinExistence type="predicted"/>
<name>A0A1E3KX63_9BACL</name>
<dbReference type="EMBL" id="MDER01000096">
    <property type="protein sequence ID" value="ODP26138.1"/>
    <property type="molecule type" value="Genomic_DNA"/>
</dbReference>
<dbReference type="STRING" id="1886670.PTI45_04595"/>
<feature type="transmembrane region" description="Helical" evidence="1">
    <location>
        <begin position="129"/>
        <end position="146"/>
    </location>
</feature>
<dbReference type="RefSeq" id="WP_069329894.1">
    <property type="nucleotide sequence ID" value="NZ_MDER01000096.1"/>
</dbReference>
<feature type="transmembrane region" description="Helical" evidence="1">
    <location>
        <begin position="152"/>
        <end position="172"/>
    </location>
</feature>
<feature type="transmembrane region" description="Helical" evidence="1">
    <location>
        <begin position="217"/>
        <end position="234"/>
    </location>
</feature>
<evidence type="ECO:0000256" key="1">
    <source>
        <dbReference type="SAM" id="Phobius"/>
    </source>
</evidence>
<comment type="caution">
    <text evidence="2">The sequence shown here is derived from an EMBL/GenBank/DDBJ whole genome shotgun (WGS) entry which is preliminary data.</text>
</comment>